<evidence type="ECO:0000313" key="1">
    <source>
        <dbReference type="EMBL" id="PMP09002.1"/>
    </source>
</evidence>
<dbReference type="AlphaFoldDB" id="A0AAP8MUJ5"/>
<dbReference type="Proteomes" id="UP000235611">
    <property type="component" value="Unassembled WGS sequence"/>
</dbReference>
<sequence>MLTLHSHHPLKAFIDSFDGKDPEGVVTFVVERKAHKLTLISGHAERLHMVTLALDDDCSLNTGKFSLNASLFKLMCSPLFDRQHGAESISINVSYQNRRLPNLAFLPRSNTWQNGQGITPSERHLELFESLQSAGFESLSKCWIESALHHTHSYPNLSVFKLNHFEEKLEIVSDTTLHTFDLPYHTNPHIDLKLDPASLQGLRQLCQHSNQSQISVYADSETAVFSDGTTTVGFRLYFDEADMNATPIHYQVETTFSVPVKAMSAELSTHYQVNTLKSQNLTSLYVSCDSVLIGSATQTEGCYQFFETKIAASPAPILYSVTTSQLKRAFDQCKKLNVKEAFLQVLIAPDGCRELGLYKDTGAKHPICTVAIELDTDGLEPMIHTIEYHKTMKPAQGDLFTTE</sequence>
<dbReference type="EMBL" id="MDBO01000090">
    <property type="protein sequence ID" value="PMP09002.1"/>
    <property type="molecule type" value="Genomic_DNA"/>
</dbReference>
<proteinExistence type="predicted"/>
<reference evidence="2" key="1">
    <citation type="submission" date="2016-07" db="EMBL/GenBank/DDBJ databases">
        <title>Nontailed viruses are major unrecognized killers of bacteria in the ocean.</title>
        <authorList>
            <person name="Kauffman K."/>
            <person name="Hussain F."/>
            <person name="Yang J."/>
            <person name="Arevalo P."/>
            <person name="Brown J."/>
            <person name="Cutler M."/>
            <person name="Kelly L."/>
            <person name="Polz M.F."/>
        </authorList>
    </citation>
    <scope>NUCLEOTIDE SEQUENCE [LARGE SCALE GENOMIC DNA]</scope>
    <source>
        <strain evidence="2">10N.222.49.A5</strain>
    </source>
</reference>
<organism evidence="1 2">
    <name type="scientific">Vibrio breoganii</name>
    <dbReference type="NCBI Taxonomy" id="553239"/>
    <lineage>
        <taxon>Bacteria</taxon>
        <taxon>Pseudomonadati</taxon>
        <taxon>Pseudomonadota</taxon>
        <taxon>Gammaproteobacteria</taxon>
        <taxon>Vibrionales</taxon>
        <taxon>Vibrionaceae</taxon>
        <taxon>Vibrio</taxon>
    </lineage>
</organism>
<protein>
    <submittedName>
        <fullName evidence="1">Uncharacterized protein</fullName>
    </submittedName>
</protein>
<gene>
    <name evidence="1" type="ORF">BCS93_13520</name>
</gene>
<dbReference type="RefSeq" id="WP_102443425.1">
    <property type="nucleotide sequence ID" value="NZ_MCTO01000068.1"/>
</dbReference>
<evidence type="ECO:0000313" key="2">
    <source>
        <dbReference type="Proteomes" id="UP000235611"/>
    </source>
</evidence>
<accession>A0AAP8MUJ5</accession>
<name>A0AAP8MUJ5_9VIBR</name>
<comment type="caution">
    <text evidence="1">The sequence shown here is derived from an EMBL/GenBank/DDBJ whole genome shotgun (WGS) entry which is preliminary data.</text>
</comment>